<evidence type="ECO:0000256" key="1">
    <source>
        <dbReference type="SAM" id="Phobius"/>
    </source>
</evidence>
<feature type="transmembrane region" description="Helical" evidence="1">
    <location>
        <begin position="56"/>
        <end position="77"/>
    </location>
</feature>
<evidence type="ECO:0000313" key="3">
    <source>
        <dbReference type="Proteomes" id="UP000829476"/>
    </source>
</evidence>
<organism evidence="2 3">
    <name type="scientific">Zhouia spongiae</name>
    <dbReference type="NCBI Taxonomy" id="2202721"/>
    <lineage>
        <taxon>Bacteria</taxon>
        <taxon>Pseudomonadati</taxon>
        <taxon>Bacteroidota</taxon>
        <taxon>Flavobacteriia</taxon>
        <taxon>Flavobacteriales</taxon>
        <taxon>Flavobacteriaceae</taxon>
        <taxon>Zhouia</taxon>
    </lineage>
</organism>
<dbReference type="Proteomes" id="UP000829476">
    <property type="component" value="Chromosome"/>
</dbReference>
<keyword evidence="1" id="KW-1133">Transmembrane helix</keyword>
<keyword evidence="3" id="KW-1185">Reference proteome</keyword>
<protein>
    <submittedName>
        <fullName evidence="2">DoxX family membrane protein</fullName>
    </submittedName>
</protein>
<proteinExistence type="predicted"/>
<keyword evidence="1" id="KW-0812">Transmembrane</keyword>
<feature type="transmembrane region" description="Helical" evidence="1">
    <location>
        <begin position="84"/>
        <end position="106"/>
    </location>
</feature>
<dbReference type="EMBL" id="CP094326">
    <property type="protein sequence ID" value="UNY98131.1"/>
    <property type="molecule type" value="Genomic_DNA"/>
</dbReference>
<accession>A0ABY3YJV3</accession>
<gene>
    <name evidence="2" type="ORF">MQE36_13680</name>
</gene>
<name>A0ABY3YJV3_9FLAO</name>
<evidence type="ECO:0000313" key="2">
    <source>
        <dbReference type="EMBL" id="UNY98131.1"/>
    </source>
</evidence>
<dbReference type="RefSeq" id="WP_242936541.1">
    <property type="nucleotide sequence ID" value="NZ_CP094326.1"/>
</dbReference>
<reference evidence="2 3" key="1">
    <citation type="journal article" date="2018" name="Int. J. Syst. Evol. Microbiol.">
        <title>Zhouia spongiae sp. nov., isolated from a marine sponge.</title>
        <authorList>
            <person name="Zhuang L."/>
            <person name="Lin B."/>
            <person name="Qin F."/>
            <person name="Luo L."/>
        </authorList>
    </citation>
    <scope>NUCLEOTIDE SEQUENCE [LARGE SCALE GENOMIC DNA]</scope>
    <source>
        <strain evidence="2 3">HN-Y44</strain>
    </source>
</reference>
<sequence>MKSYYIKLFLRIALALGFLSAVADRLGLWGQEVSVWGNWQNFQTYTQSLVPYMPEVFIPFIAIIITLMEVVLALLLIIGFRIKITALVSGYLLLVFAVSMTLFYGIKGTFDYAVFTAAAAAMGLSTLSDQ</sequence>
<keyword evidence="1" id="KW-0472">Membrane</keyword>